<evidence type="ECO:0000259" key="5">
    <source>
        <dbReference type="SMART" id="SM00903"/>
    </source>
</evidence>
<dbReference type="InterPro" id="IPR002563">
    <property type="entry name" value="Flavin_Rdtase-like_dom"/>
</dbReference>
<dbReference type="GO" id="GO:0016646">
    <property type="term" value="F:oxidoreductase activity, acting on the CH-NH group of donors, NAD or NADP as acceptor"/>
    <property type="evidence" value="ECO:0007669"/>
    <property type="project" value="UniProtKB-ARBA"/>
</dbReference>
<dbReference type="PANTHER" id="PTHR43567:SF1">
    <property type="entry name" value="FLAVOREDOXIN"/>
    <property type="match status" value="1"/>
</dbReference>
<dbReference type="Proteomes" id="UP000001299">
    <property type="component" value="Chromosome 1"/>
</dbReference>
<evidence type="ECO:0000313" key="6">
    <source>
        <dbReference type="EMBL" id="ADL33523.1"/>
    </source>
</evidence>
<dbReference type="InterPro" id="IPR012349">
    <property type="entry name" value="Split_barrel_FMN-bd"/>
</dbReference>
<dbReference type="KEGG" id="bpb:bpr_I0780"/>
<name>E0S148_BUTPB</name>
<evidence type="ECO:0000256" key="2">
    <source>
        <dbReference type="ARBA" id="ARBA00022630"/>
    </source>
</evidence>
<comment type="similarity">
    <text evidence="3">Belongs to the flavoredoxin family.</text>
</comment>
<dbReference type="PANTHER" id="PTHR43567">
    <property type="entry name" value="FLAVOREDOXIN-RELATED-RELATED"/>
    <property type="match status" value="1"/>
</dbReference>
<dbReference type="eggNOG" id="COG1853">
    <property type="taxonomic scope" value="Bacteria"/>
</dbReference>
<dbReference type="HOGENOM" id="CLU_059021_5_1_9"/>
<gene>
    <name evidence="6" type="ordered locus">bpr_I0780</name>
</gene>
<evidence type="ECO:0000313" key="7">
    <source>
        <dbReference type="Proteomes" id="UP000001299"/>
    </source>
</evidence>
<keyword evidence="7" id="KW-1185">Reference proteome</keyword>
<evidence type="ECO:0000256" key="1">
    <source>
        <dbReference type="ARBA" id="ARBA00001917"/>
    </source>
</evidence>
<accession>E0S148</accession>
<proteinExistence type="inferred from homology"/>
<feature type="region of interest" description="Disordered" evidence="4">
    <location>
        <begin position="205"/>
        <end position="256"/>
    </location>
</feature>
<dbReference type="AlphaFoldDB" id="E0S148"/>
<dbReference type="Pfam" id="PF01613">
    <property type="entry name" value="Flavin_Reduct"/>
    <property type="match status" value="1"/>
</dbReference>
<evidence type="ECO:0000256" key="3">
    <source>
        <dbReference type="ARBA" id="ARBA00038054"/>
    </source>
</evidence>
<dbReference type="EMBL" id="CP001810">
    <property type="protein sequence ID" value="ADL33523.1"/>
    <property type="molecule type" value="Genomic_DNA"/>
</dbReference>
<dbReference type="STRING" id="515622.bpr_I0780"/>
<reference evidence="6 7" key="1">
    <citation type="journal article" date="2010" name="PLoS ONE">
        <title>The glycobiome of the rumen bacterium Butyrivibrio proteoclasticus B316(T) highlights adaptation to a polysaccharide-rich environment.</title>
        <authorList>
            <person name="Kelly W.J."/>
            <person name="Leahy S.C."/>
            <person name="Altermann E."/>
            <person name="Yeoman C.J."/>
            <person name="Dunne J.C."/>
            <person name="Kong Z."/>
            <person name="Pacheco D.M."/>
            <person name="Li D."/>
            <person name="Noel S.J."/>
            <person name="Moon C.D."/>
            <person name="Cookson A.L."/>
            <person name="Attwood G.T."/>
        </authorList>
    </citation>
    <scope>NUCLEOTIDE SEQUENCE [LARGE SCALE GENOMIC DNA]</scope>
    <source>
        <strain evidence="7">ATCC 51982 / DSM 14932 / B316</strain>
    </source>
</reference>
<dbReference type="SMART" id="SM00903">
    <property type="entry name" value="Flavin_Reduct"/>
    <property type="match status" value="1"/>
</dbReference>
<dbReference type="InterPro" id="IPR052174">
    <property type="entry name" value="Flavoredoxin"/>
</dbReference>
<organism evidence="6 7">
    <name type="scientific">Butyrivibrio proteoclasticus (strain ATCC 51982 / DSM 14932 / B316)</name>
    <name type="common">Clostridium proteoclasticum</name>
    <dbReference type="NCBI Taxonomy" id="515622"/>
    <lineage>
        <taxon>Bacteria</taxon>
        <taxon>Bacillati</taxon>
        <taxon>Bacillota</taxon>
        <taxon>Clostridia</taxon>
        <taxon>Lachnospirales</taxon>
        <taxon>Lachnospiraceae</taxon>
        <taxon>Butyrivibrio</taxon>
    </lineage>
</organism>
<protein>
    <submittedName>
        <fullName evidence="6">Flavin reductase domain-containing protein</fullName>
    </submittedName>
</protein>
<dbReference type="Gene3D" id="2.30.110.10">
    <property type="entry name" value="Electron Transport, Fmn-binding Protein, Chain A"/>
    <property type="match status" value="1"/>
</dbReference>
<feature type="domain" description="Flavin reductase like" evidence="5">
    <location>
        <begin position="28"/>
        <end position="182"/>
    </location>
</feature>
<evidence type="ECO:0000256" key="4">
    <source>
        <dbReference type="SAM" id="MobiDB-lite"/>
    </source>
</evidence>
<dbReference type="SUPFAM" id="SSF50475">
    <property type="entry name" value="FMN-binding split barrel"/>
    <property type="match status" value="1"/>
</dbReference>
<keyword evidence="2" id="KW-0285">Flavoprotein</keyword>
<dbReference type="GO" id="GO:0010181">
    <property type="term" value="F:FMN binding"/>
    <property type="evidence" value="ECO:0007669"/>
    <property type="project" value="InterPro"/>
</dbReference>
<comment type="cofactor">
    <cofactor evidence="1">
        <name>FMN</name>
        <dbReference type="ChEBI" id="CHEBI:58210"/>
    </cofactor>
</comment>
<sequence length="256" mass="28214">MRTYLHVKRFDCAFGGLMAKEIWRPGNMLYPAPPVMVSCGREGEKPNIITVAWAGTICSDPAMLSISVRKERFSHSIIKETGEFVVNLTSSKLAYAADWCGVRSGRDYDKFKEMKLTPLQSQKISAPGIAEAPVNIECKVKQILELGTHDMFIAEVVSVSVDDKLLDDTGRLDLGKAGLVAYSHGEYYSLGEKLGKFGYSVARKHSQGQKKTADKQGTKRVNTGFGDKKKAEKSSVTNKTGANKKSSVNKNKKRNK</sequence>